<evidence type="ECO:0000313" key="2">
    <source>
        <dbReference type="EMBL" id="TKA27304.1"/>
    </source>
</evidence>
<evidence type="ECO:0000256" key="1">
    <source>
        <dbReference type="SAM" id="MobiDB-lite"/>
    </source>
</evidence>
<protein>
    <submittedName>
        <fullName evidence="2">Uncharacterized protein</fullName>
    </submittedName>
</protein>
<sequence>MAIEHVTEGKSIQFFRFPQELRDRIYSCLTHNLTKPEAGPGAQKPGAVIRNAPIQRLLVLSKRFKYEYETEVQRTMTLVISDDRSAPVLPVLLGSLSRILRHVEVWMVEILEPGLLSSSADDASNAISKLQHRGVNMLKTVWQTGQLDRVECRYWMIPKAHFYHHWRQGTSEDRLQDLFAKPQPIAFENMFAEVQPPVFETIACGEACMADEITRTDIADPEGEITGTNISGAKVESRSTSIVVPDGDVASMNTMKSRVETPGMNIADLEGKITTTDTTDTEARPFEFFRLPRELRDIIYDLVARDTVLVKIYDSVEGICEPPISNMKVHNAPYTHLFVLNKRFSFEYSQRAVLLLEHVSYTHFGEPIFLEDPLPSIKSVKFDLTLDWEGNNLELLAVLQPTMASHSTQASVRCREDHHVDRRGWLEDEDLSEGSDGKDGAEGGSNGQWYTA</sequence>
<gene>
    <name evidence="2" type="ORF">B0A54_16704</name>
</gene>
<accession>A0A4U0TY48</accession>
<comment type="caution">
    <text evidence="2">The sequence shown here is derived from an EMBL/GenBank/DDBJ whole genome shotgun (WGS) entry which is preliminary data.</text>
</comment>
<dbReference type="AlphaFoldDB" id="A0A4U0TY48"/>
<dbReference type="Proteomes" id="UP000310066">
    <property type="component" value="Unassembled WGS sequence"/>
</dbReference>
<organism evidence="2 3">
    <name type="scientific">Friedmanniomyces endolithicus</name>
    <dbReference type="NCBI Taxonomy" id="329885"/>
    <lineage>
        <taxon>Eukaryota</taxon>
        <taxon>Fungi</taxon>
        <taxon>Dikarya</taxon>
        <taxon>Ascomycota</taxon>
        <taxon>Pezizomycotina</taxon>
        <taxon>Dothideomycetes</taxon>
        <taxon>Dothideomycetidae</taxon>
        <taxon>Mycosphaerellales</taxon>
        <taxon>Teratosphaeriaceae</taxon>
        <taxon>Friedmanniomyces</taxon>
    </lineage>
</organism>
<name>A0A4U0TY48_9PEZI</name>
<reference evidence="2 3" key="1">
    <citation type="submission" date="2017-03" db="EMBL/GenBank/DDBJ databases">
        <title>Genomes of endolithic fungi from Antarctica.</title>
        <authorList>
            <person name="Coleine C."/>
            <person name="Masonjones S."/>
            <person name="Stajich J.E."/>
        </authorList>
    </citation>
    <scope>NUCLEOTIDE SEQUENCE [LARGE SCALE GENOMIC DNA]</scope>
    <source>
        <strain evidence="2 3">CCFEE 5311</strain>
    </source>
</reference>
<dbReference type="EMBL" id="NAJP01000129">
    <property type="protein sequence ID" value="TKA27304.1"/>
    <property type="molecule type" value="Genomic_DNA"/>
</dbReference>
<dbReference type="OrthoDB" id="3814934at2759"/>
<proteinExistence type="predicted"/>
<feature type="region of interest" description="Disordered" evidence="1">
    <location>
        <begin position="425"/>
        <end position="452"/>
    </location>
</feature>
<evidence type="ECO:0000313" key="3">
    <source>
        <dbReference type="Proteomes" id="UP000310066"/>
    </source>
</evidence>